<name>A0A7W2D774_9ACTN</name>
<evidence type="ECO:0000313" key="2">
    <source>
        <dbReference type="EMBL" id="MBA4865914.1"/>
    </source>
</evidence>
<proteinExistence type="predicted"/>
<feature type="compositionally biased region" description="Basic and acidic residues" evidence="1">
    <location>
        <begin position="318"/>
        <end position="333"/>
    </location>
</feature>
<feature type="region of interest" description="Disordered" evidence="1">
    <location>
        <begin position="310"/>
        <end position="333"/>
    </location>
</feature>
<comment type="caution">
    <text evidence="2">The sequence shown here is derived from an EMBL/GenBank/DDBJ whole genome shotgun (WGS) entry which is preliminary data.</text>
</comment>
<evidence type="ECO:0000256" key="1">
    <source>
        <dbReference type="SAM" id="MobiDB-lite"/>
    </source>
</evidence>
<protein>
    <submittedName>
        <fullName evidence="2">Uncharacterized protein</fullName>
    </submittedName>
</protein>
<dbReference type="EMBL" id="JACEQY010000049">
    <property type="protein sequence ID" value="MBA4865914.1"/>
    <property type="molecule type" value="Genomic_DNA"/>
</dbReference>
<sequence>MGVWYATREDVMRALDSKLTARNSAQIDRALESASRDAEALCHRRFYPETATKYFDWPDSQSGTSWRLWLDDSELISVTTLTSGDTTISAADFFLEPNRSGPPYNRIEIDLDSSAAFGGGNTHQRDITVTGLFGYRNDETTAGTLAAAISSTTATTASVNGAAAAALGVGSVIRVDSERMLVTGRAMADTGQNLGGSGLTAQANSVTVAVTDGTAFAVDEVLLIDSERMLIVDIAGNNLTVIRAWDGSVLAAHAAGVDIYASRTLTVTRGALGTTAATHSNGATVQRWDPPGPVRDLVIAEVMNRITNEQAGYARTRRTGDSTSHDQAKQARDLPALREQVYASHGRKARLRGV</sequence>
<evidence type="ECO:0000313" key="3">
    <source>
        <dbReference type="Proteomes" id="UP000586976"/>
    </source>
</evidence>
<accession>A0A7W2D774</accession>
<dbReference type="RefSeq" id="WP_181867351.1">
    <property type="nucleotide sequence ID" value="NZ_JACEQY010000049.1"/>
</dbReference>
<keyword evidence="3" id="KW-1185">Reference proteome</keyword>
<dbReference type="AlphaFoldDB" id="A0A7W2D774"/>
<dbReference type="Proteomes" id="UP000586976">
    <property type="component" value="Unassembled WGS sequence"/>
</dbReference>
<gene>
    <name evidence="2" type="ORF">H1V43_32135</name>
</gene>
<organism evidence="2 3">
    <name type="scientific">Streptomyces himalayensis subsp. aureolus</name>
    <dbReference type="NCBI Taxonomy" id="2758039"/>
    <lineage>
        <taxon>Bacteria</taxon>
        <taxon>Bacillati</taxon>
        <taxon>Actinomycetota</taxon>
        <taxon>Actinomycetes</taxon>
        <taxon>Kitasatosporales</taxon>
        <taxon>Streptomycetaceae</taxon>
        <taxon>Streptomyces</taxon>
        <taxon>Streptomyces himalayensis</taxon>
    </lineage>
</organism>
<reference evidence="2 3" key="1">
    <citation type="submission" date="2020-07" db="EMBL/GenBank/DDBJ databases">
        <title>Streptomyces isolated from Indian soil.</title>
        <authorList>
            <person name="Mandal S."/>
            <person name="Maiti P.K."/>
        </authorList>
    </citation>
    <scope>NUCLEOTIDE SEQUENCE [LARGE SCALE GENOMIC DNA]</scope>
    <source>
        <strain evidence="2 3">PSKA54</strain>
    </source>
</reference>